<dbReference type="GO" id="GO:0006412">
    <property type="term" value="P:translation"/>
    <property type="evidence" value="ECO:0007669"/>
    <property type="project" value="UniProtKB-UniRule"/>
</dbReference>
<reference evidence="7 8" key="1">
    <citation type="submission" date="2017-09" db="EMBL/GenBank/DDBJ databases">
        <title>Depth-based differentiation of microbial function through sediment-hosted aquifers and enrichment of novel symbionts in the deep terrestrial subsurface.</title>
        <authorList>
            <person name="Probst A.J."/>
            <person name="Ladd B."/>
            <person name="Jarett J.K."/>
            <person name="Geller-Mcgrath D.E."/>
            <person name="Sieber C.M."/>
            <person name="Emerson J.B."/>
            <person name="Anantharaman K."/>
            <person name="Thomas B.C."/>
            <person name="Malmstrom R."/>
            <person name="Stieglmeier M."/>
            <person name="Klingl A."/>
            <person name="Woyke T."/>
            <person name="Ryan C.M."/>
            <person name="Banfield J.F."/>
        </authorList>
    </citation>
    <scope>NUCLEOTIDE SEQUENCE [LARGE SCALE GENOMIC DNA]</scope>
    <source>
        <strain evidence="7">CG12_big_fil_rev_8_21_14_0_65_43_15</strain>
    </source>
</reference>
<dbReference type="InterPro" id="IPR000266">
    <property type="entry name" value="Ribosomal_uS17"/>
</dbReference>
<dbReference type="AlphaFoldDB" id="A0A2J0LFY1"/>
<evidence type="ECO:0000313" key="8">
    <source>
        <dbReference type="Proteomes" id="UP000231267"/>
    </source>
</evidence>
<dbReference type="NCBIfam" id="NF004123">
    <property type="entry name" value="PRK05610.1"/>
    <property type="match status" value="1"/>
</dbReference>
<dbReference type="HAMAP" id="MF_01345_B">
    <property type="entry name" value="Ribosomal_uS17_B"/>
    <property type="match status" value="1"/>
</dbReference>
<comment type="subunit">
    <text evidence="6">Part of the 30S ribosomal subunit.</text>
</comment>
<dbReference type="InterPro" id="IPR019984">
    <property type="entry name" value="Ribosomal_uS17_bact/chlr"/>
</dbReference>
<dbReference type="GO" id="GO:0019843">
    <property type="term" value="F:rRNA binding"/>
    <property type="evidence" value="ECO:0007669"/>
    <property type="project" value="UniProtKB-UniRule"/>
</dbReference>
<keyword evidence="2 6" id="KW-0699">rRNA-binding</keyword>
<dbReference type="SUPFAM" id="SSF50249">
    <property type="entry name" value="Nucleic acid-binding proteins"/>
    <property type="match status" value="1"/>
</dbReference>
<comment type="function">
    <text evidence="6">One of the primary rRNA binding proteins, it binds specifically to the 5'-end of 16S ribosomal RNA.</text>
</comment>
<dbReference type="InterPro" id="IPR012340">
    <property type="entry name" value="NA-bd_OB-fold"/>
</dbReference>
<evidence type="ECO:0000256" key="2">
    <source>
        <dbReference type="ARBA" id="ARBA00022730"/>
    </source>
</evidence>
<dbReference type="PANTHER" id="PTHR10744:SF1">
    <property type="entry name" value="SMALL RIBOSOMAL SUBUNIT PROTEIN US17M"/>
    <property type="match status" value="1"/>
</dbReference>
<evidence type="ECO:0000256" key="6">
    <source>
        <dbReference type="HAMAP-Rule" id="MF_01345"/>
    </source>
</evidence>
<dbReference type="GO" id="GO:0022627">
    <property type="term" value="C:cytosolic small ribosomal subunit"/>
    <property type="evidence" value="ECO:0007669"/>
    <property type="project" value="UniProtKB-UniRule"/>
</dbReference>
<accession>A0A2J0LFY1</accession>
<evidence type="ECO:0000256" key="5">
    <source>
        <dbReference type="ARBA" id="ARBA00023274"/>
    </source>
</evidence>
<keyword evidence="4 6" id="KW-0689">Ribosomal protein</keyword>
<evidence type="ECO:0000256" key="1">
    <source>
        <dbReference type="ARBA" id="ARBA00010254"/>
    </source>
</evidence>
<dbReference type="Gene3D" id="2.40.50.140">
    <property type="entry name" value="Nucleic acid-binding proteins"/>
    <property type="match status" value="1"/>
</dbReference>
<proteinExistence type="inferred from homology"/>
<evidence type="ECO:0000256" key="3">
    <source>
        <dbReference type="ARBA" id="ARBA00022884"/>
    </source>
</evidence>
<comment type="caution">
    <text evidence="7">The sequence shown here is derived from an EMBL/GenBank/DDBJ whole genome shotgun (WGS) entry which is preliminary data.</text>
</comment>
<keyword evidence="5 6" id="KW-0687">Ribonucleoprotein</keyword>
<sequence length="85" mass="10118">MPEINRESKRKIRTGEVVSDKMNKTIVVMVQRTTTHPVYNKIITKAKRYKVHDEQNQAKTGDKVRIAETRRLSKDKRWRLLEVIK</sequence>
<protein>
    <recommendedName>
        <fullName evidence="6">Small ribosomal subunit protein uS17</fullName>
    </recommendedName>
</protein>
<comment type="similarity">
    <text evidence="1 6">Belongs to the universal ribosomal protein uS17 family.</text>
</comment>
<evidence type="ECO:0000256" key="4">
    <source>
        <dbReference type="ARBA" id="ARBA00022980"/>
    </source>
</evidence>
<dbReference type="PRINTS" id="PR00973">
    <property type="entry name" value="RIBOSOMALS17"/>
</dbReference>
<gene>
    <name evidence="6" type="primary">rpsQ</name>
    <name evidence="7" type="ORF">COW11_01740</name>
</gene>
<dbReference type="Pfam" id="PF00366">
    <property type="entry name" value="Ribosomal_S17"/>
    <property type="match status" value="1"/>
</dbReference>
<dbReference type="NCBIfam" id="TIGR03635">
    <property type="entry name" value="uS17_bact"/>
    <property type="match status" value="1"/>
</dbReference>
<dbReference type="PANTHER" id="PTHR10744">
    <property type="entry name" value="40S RIBOSOMAL PROTEIN S11 FAMILY MEMBER"/>
    <property type="match status" value="1"/>
</dbReference>
<dbReference type="CDD" id="cd00364">
    <property type="entry name" value="Ribosomal_uS17"/>
    <property type="match status" value="1"/>
</dbReference>
<keyword evidence="3 6" id="KW-0694">RNA-binding</keyword>
<name>A0A2J0LFY1_9BACT</name>
<organism evidence="7 8">
    <name type="scientific">Candidatus Taenaricola geysiri</name>
    <dbReference type="NCBI Taxonomy" id="1974752"/>
    <lineage>
        <taxon>Bacteria</taxon>
        <taxon>Pseudomonadati</taxon>
        <taxon>Candidatus Omnitrophota</taxon>
        <taxon>Candidatus Taenaricola</taxon>
    </lineage>
</organism>
<dbReference type="Proteomes" id="UP000231267">
    <property type="component" value="Unassembled WGS sequence"/>
</dbReference>
<dbReference type="EMBL" id="PFGP01000031">
    <property type="protein sequence ID" value="PIW66748.1"/>
    <property type="molecule type" value="Genomic_DNA"/>
</dbReference>
<dbReference type="GO" id="GO:0003735">
    <property type="term" value="F:structural constituent of ribosome"/>
    <property type="evidence" value="ECO:0007669"/>
    <property type="project" value="UniProtKB-UniRule"/>
</dbReference>
<evidence type="ECO:0000313" key="7">
    <source>
        <dbReference type="EMBL" id="PIW66748.1"/>
    </source>
</evidence>